<dbReference type="InParanoid" id="A0A7J7DL23"/>
<dbReference type="AlphaFoldDB" id="A0A7J7DL23"/>
<evidence type="ECO:0000256" key="5">
    <source>
        <dbReference type="ARBA" id="ARBA00022454"/>
    </source>
</evidence>
<evidence type="ECO:0000256" key="7">
    <source>
        <dbReference type="ARBA" id="ARBA00023125"/>
    </source>
</evidence>
<keyword evidence="8" id="KW-0539">Nucleus</keyword>
<keyword evidence="6" id="KW-0779">Telomere</keyword>
<evidence type="ECO:0000313" key="10">
    <source>
        <dbReference type="EMBL" id="KAF5747070.1"/>
    </source>
</evidence>
<evidence type="ECO:0000256" key="6">
    <source>
        <dbReference type="ARBA" id="ARBA00022895"/>
    </source>
</evidence>
<keyword evidence="11" id="KW-1185">Reference proteome</keyword>
<gene>
    <name evidence="10" type="ORF">HS088_TW06G01248</name>
</gene>
<proteinExistence type="inferred from homology"/>
<dbReference type="InterPro" id="IPR028262">
    <property type="entry name" value="CTC1_plant"/>
</dbReference>
<dbReference type="Proteomes" id="UP000593562">
    <property type="component" value="Unassembled WGS sequence"/>
</dbReference>
<dbReference type="EMBL" id="JAAARO010000006">
    <property type="protein sequence ID" value="KAF5747070.1"/>
    <property type="molecule type" value="Genomic_DNA"/>
</dbReference>
<dbReference type="GO" id="GO:0045740">
    <property type="term" value="P:positive regulation of DNA replication"/>
    <property type="evidence" value="ECO:0007669"/>
    <property type="project" value="TreeGrafter"/>
</dbReference>
<protein>
    <recommendedName>
        <fullName evidence="4">CST complex subunit CTC1</fullName>
    </recommendedName>
</protein>
<sequence>MDTVEIVKITDLLRRGRPLTAASSLPSSSSSSSCPISPSSSKLHSPTQSSASPKPNFKILSPLYHPALLIGTVTLPTLTLKLLTNSFFQFSDDSSTICCDILCFDARILGKKILVLAWNFIPLKHSGGFLDIIRWSFSNSSVPTALSRCSNVDSIPLALPSVSSDEDASKTRYQVLGTLESISPISVIPCSTGASNSNVPQNLPRFHCELWLASVDYVVVKSLQQL</sequence>
<organism evidence="10 11">
    <name type="scientific">Tripterygium wilfordii</name>
    <name type="common">Thunder God vine</name>
    <dbReference type="NCBI Taxonomy" id="458696"/>
    <lineage>
        <taxon>Eukaryota</taxon>
        <taxon>Viridiplantae</taxon>
        <taxon>Streptophyta</taxon>
        <taxon>Embryophyta</taxon>
        <taxon>Tracheophyta</taxon>
        <taxon>Spermatophyta</taxon>
        <taxon>Magnoliopsida</taxon>
        <taxon>eudicotyledons</taxon>
        <taxon>Gunneridae</taxon>
        <taxon>Pentapetalae</taxon>
        <taxon>rosids</taxon>
        <taxon>fabids</taxon>
        <taxon>Celastrales</taxon>
        <taxon>Celastraceae</taxon>
        <taxon>Tripterygium</taxon>
    </lineage>
</organism>
<dbReference type="GO" id="GO:0042162">
    <property type="term" value="F:telomeric DNA binding"/>
    <property type="evidence" value="ECO:0007669"/>
    <property type="project" value="TreeGrafter"/>
</dbReference>
<keyword evidence="5" id="KW-0158">Chromosome</keyword>
<dbReference type="InterPro" id="IPR042617">
    <property type="entry name" value="CTC1-like"/>
</dbReference>
<dbReference type="GO" id="GO:1990879">
    <property type="term" value="C:CST complex"/>
    <property type="evidence" value="ECO:0007669"/>
    <property type="project" value="TreeGrafter"/>
</dbReference>
<evidence type="ECO:0000256" key="1">
    <source>
        <dbReference type="ARBA" id="ARBA00004123"/>
    </source>
</evidence>
<evidence type="ECO:0000313" key="11">
    <source>
        <dbReference type="Proteomes" id="UP000593562"/>
    </source>
</evidence>
<keyword evidence="7" id="KW-0238">DNA-binding</keyword>
<feature type="region of interest" description="Disordered" evidence="9">
    <location>
        <begin position="20"/>
        <end position="50"/>
    </location>
</feature>
<evidence type="ECO:0000256" key="3">
    <source>
        <dbReference type="ARBA" id="ARBA00006332"/>
    </source>
</evidence>
<comment type="similarity">
    <text evidence="3">Belongs to the CTC1 family.</text>
</comment>
<comment type="subcellular location">
    <subcellularLocation>
        <location evidence="2">Chromosome</location>
        <location evidence="2">Telomere</location>
    </subcellularLocation>
    <subcellularLocation>
        <location evidence="1">Nucleus</location>
    </subcellularLocation>
</comment>
<reference evidence="10 11" key="1">
    <citation type="journal article" date="2020" name="Nat. Commun.">
        <title>Genome of Tripterygium wilfordii and identification of cytochrome P450 involved in triptolide biosynthesis.</title>
        <authorList>
            <person name="Tu L."/>
            <person name="Su P."/>
            <person name="Zhang Z."/>
            <person name="Gao L."/>
            <person name="Wang J."/>
            <person name="Hu T."/>
            <person name="Zhou J."/>
            <person name="Zhang Y."/>
            <person name="Zhao Y."/>
            <person name="Liu Y."/>
            <person name="Song Y."/>
            <person name="Tong Y."/>
            <person name="Lu Y."/>
            <person name="Yang J."/>
            <person name="Xu C."/>
            <person name="Jia M."/>
            <person name="Peters R.J."/>
            <person name="Huang L."/>
            <person name="Gao W."/>
        </authorList>
    </citation>
    <scope>NUCLEOTIDE SEQUENCE [LARGE SCALE GENOMIC DNA]</scope>
    <source>
        <strain evidence="11">cv. XIE 37</strain>
        <tissue evidence="10">Leaf</tissue>
    </source>
</reference>
<dbReference type="PANTHER" id="PTHR14865:SF2">
    <property type="entry name" value="CST COMPLEX SUBUNIT CTC1"/>
    <property type="match status" value="1"/>
</dbReference>
<accession>A0A7J7DL23</accession>
<dbReference type="PANTHER" id="PTHR14865">
    <property type="entry name" value="CST COMPLEX SUBUNIT CTC1"/>
    <property type="match status" value="1"/>
</dbReference>
<dbReference type="GO" id="GO:0003697">
    <property type="term" value="F:single-stranded DNA binding"/>
    <property type="evidence" value="ECO:0007669"/>
    <property type="project" value="TreeGrafter"/>
</dbReference>
<dbReference type="Pfam" id="PF15491">
    <property type="entry name" value="CTC1_2"/>
    <property type="match status" value="1"/>
</dbReference>
<evidence type="ECO:0000256" key="4">
    <source>
        <dbReference type="ARBA" id="ARBA00016175"/>
    </source>
</evidence>
<evidence type="ECO:0000256" key="2">
    <source>
        <dbReference type="ARBA" id="ARBA00004574"/>
    </source>
</evidence>
<evidence type="ECO:0000256" key="8">
    <source>
        <dbReference type="ARBA" id="ARBA00023242"/>
    </source>
</evidence>
<comment type="caution">
    <text evidence="10">The sequence shown here is derived from an EMBL/GenBank/DDBJ whole genome shotgun (WGS) entry which is preliminary data.</text>
</comment>
<dbReference type="GO" id="GO:0010833">
    <property type="term" value="P:telomere maintenance via telomere lengthening"/>
    <property type="evidence" value="ECO:0007669"/>
    <property type="project" value="TreeGrafter"/>
</dbReference>
<evidence type="ECO:0000256" key="9">
    <source>
        <dbReference type="SAM" id="MobiDB-lite"/>
    </source>
</evidence>
<name>A0A7J7DL23_TRIWF</name>
<feature type="compositionally biased region" description="Low complexity" evidence="9">
    <location>
        <begin position="23"/>
        <end position="50"/>
    </location>
</feature>